<evidence type="ECO:0000313" key="1">
    <source>
        <dbReference type="EMBL" id="MBW63857.1"/>
    </source>
</evidence>
<accession>A0A2M4CEV1</accession>
<dbReference type="EMBL" id="GGFJ01014716">
    <property type="protein sequence ID" value="MBW63857.1"/>
    <property type="molecule type" value="Transcribed_RNA"/>
</dbReference>
<sequence>MYGMECGALLVAAGFVRAVAVASSDRPEQHLGFMCLFPTVMVITFSSFRIQRPLTLHQARGVVVVDFD</sequence>
<dbReference type="AlphaFoldDB" id="A0A2M4CEV1"/>
<organism evidence="1">
    <name type="scientific">Anopheles marajoara</name>
    <dbReference type="NCBI Taxonomy" id="58244"/>
    <lineage>
        <taxon>Eukaryota</taxon>
        <taxon>Metazoa</taxon>
        <taxon>Ecdysozoa</taxon>
        <taxon>Arthropoda</taxon>
        <taxon>Hexapoda</taxon>
        <taxon>Insecta</taxon>
        <taxon>Pterygota</taxon>
        <taxon>Neoptera</taxon>
        <taxon>Endopterygota</taxon>
        <taxon>Diptera</taxon>
        <taxon>Nematocera</taxon>
        <taxon>Culicoidea</taxon>
        <taxon>Culicidae</taxon>
        <taxon>Anophelinae</taxon>
        <taxon>Anopheles</taxon>
    </lineage>
</organism>
<name>A0A2M4CEV1_9DIPT</name>
<proteinExistence type="predicted"/>
<protein>
    <submittedName>
        <fullName evidence="1">Putative secreted protein</fullName>
    </submittedName>
</protein>
<reference evidence="1" key="1">
    <citation type="submission" date="2018-01" db="EMBL/GenBank/DDBJ databases">
        <title>An insight into the sialome of Amazonian anophelines.</title>
        <authorList>
            <person name="Ribeiro J.M."/>
            <person name="Scarpassa V."/>
            <person name="Calvo E."/>
        </authorList>
    </citation>
    <scope>NUCLEOTIDE SEQUENCE</scope>
    <source>
        <tissue evidence="1">Salivary glands</tissue>
    </source>
</reference>